<organism evidence="2 3">
    <name type="scientific">Gandjariella thermophila</name>
    <dbReference type="NCBI Taxonomy" id="1931992"/>
    <lineage>
        <taxon>Bacteria</taxon>
        <taxon>Bacillati</taxon>
        <taxon>Actinomycetota</taxon>
        <taxon>Actinomycetes</taxon>
        <taxon>Pseudonocardiales</taxon>
        <taxon>Pseudonocardiaceae</taxon>
        <taxon>Gandjariella</taxon>
    </lineage>
</organism>
<keyword evidence="1" id="KW-0472">Membrane</keyword>
<keyword evidence="1" id="KW-1133">Transmembrane helix</keyword>
<reference evidence="3" key="1">
    <citation type="submission" date="2019-04" db="EMBL/GenBank/DDBJ databases">
        <title>Draft genome sequence of Pseudonocardiaceae bacterium SL3-2-4.</title>
        <authorList>
            <person name="Ningsih F."/>
            <person name="Yokota A."/>
            <person name="Sakai Y."/>
            <person name="Nanatani K."/>
            <person name="Yabe S."/>
            <person name="Oetari A."/>
            <person name="Sjamsuridzal W."/>
        </authorList>
    </citation>
    <scope>NUCLEOTIDE SEQUENCE [LARGE SCALE GENOMIC DNA]</scope>
    <source>
        <strain evidence="3">SL3-2-4</strain>
    </source>
</reference>
<keyword evidence="1" id="KW-0812">Transmembrane</keyword>
<feature type="transmembrane region" description="Helical" evidence="1">
    <location>
        <begin position="96"/>
        <end position="115"/>
    </location>
</feature>
<evidence type="ECO:0000256" key="1">
    <source>
        <dbReference type="SAM" id="Phobius"/>
    </source>
</evidence>
<sequence length="121" mass="12166">MAVGVALVVWWPGSGGATRTRTVSATVVAASSCQGPNAYDTVELTIDGQKKRARLDGCGHREGDVLNVDVPQSSGGDLLVQPSGAAPVGSGVSGRLSALLVSVAALAGAGYVHLLRRRTAA</sequence>
<protein>
    <submittedName>
        <fullName evidence="2">Uncharacterized protein</fullName>
    </submittedName>
</protein>
<dbReference type="Proteomes" id="UP000298860">
    <property type="component" value="Unassembled WGS sequence"/>
</dbReference>
<accession>A0A4D4JDK4</accession>
<proteinExistence type="predicted"/>
<keyword evidence="3" id="KW-1185">Reference proteome</keyword>
<evidence type="ECO:0000313" key="2">
    <source>
        <dbReference type="EMBL" id="GDY33100.1"/>
    </source>
</evidence>
<dbReference type="EMBL" id="BJFL01000034">
    <property type="protein sequence ID" value="GDY33100.1"/>
    <property type="molecule type" value="Genomic_DNA"/>
</dbReference>
<name>A0A4D4JDK4_9PSEU</name>
<evidence type="ECO:0000313" key="3">
    <source>
        <dbReference type="Proteomes" id="UP000298860"/>
    </source>
</evidence>
<comment type="caution">
    <text evidence="2">The sequence shown here is derived from an EMBL/GenBank/DDBJ whole genome shotgun (WGS) entry which is preliminary data.</text>
</comment>
<dbReference type="AlphaFoldDB" id="A0A4D4JDK4"/>
<gene>
    <name evidence="2" type="ORF">GTS_47330</name>
</gene>